<feature type="region of interest" description="Disordered" evidence="1">
    <location>
        <begin position="142"/>
        <end position="220"/>
    </location>
</feature>
<accession>A0A3S5AU25</accession>
<dbReference type="Proteomes" id="UP000784294">
    <property type="component" value="Unassembled WGS sequence"/>
</dbReference>
<proteinExistence type="predicted"/>
<evidence type="ECO:0000313" key="2">
    <source>
        <dbReference type="EMBL" id="VEL25312.1"/>
    </source>
</evidence>
<comment type="caution">
    <text evidence="2">The sequence shown here is derived from an EMBL/GenBank/DDBJ whole genome shotgun (WGS) entry which is preliminary data.</text>
</comment>
<reference evidence="2" key="1">
    <citation type="submission" date="2018-11" db="EMBL/GenBank/DDBJ databases">
        <authorList>
            <consortium name="Pathogen Informatics"/>
        </authorList>
    </citation>
    <scope>NUCLEOTIDE SEQUENCE</scope>
</reference>
<protein>
    <submittedName>
        <fullName evidence="2">Uncharacterized protein</fullName>
    </submittedName>
</protein>
<organism evidence="2 3">
    <name type="scientific">Protopolystoma xenopodis</name>
    <dbReference type="NCBI Taxonomy" id="117903"/>
    <lineage>
        <taxon>Eukaryota</taxon>
        <taxon>Metazoa</taxon>
        <taxon>Spiralia</taxon>
        <taxon>Lophotrochozoa</taxon>
        <taxon>Platyhelminthes</taxon>
        <taxon>Monogenea</taxon>
        <taxon>Polyopisthocotylea</taxon>
        <taxon>Polystomatidea</taxon>
        <taxon>Polystomatidae</taxon>
        <taxon>Protopolystoma</taxon>
    </lineage>
</organism>
<name>A0A3S5AU25_9PLAT</name>
<feature type="non-terminal residue" evidence="2">
    <location>
        <position position="1"/>
    </location>
</feature>
<evidence type="ECO:0000313" key="3">
    <source>
        <dbReference type="Proteomes" id="UP000784294"/>
    </source>
</evidence>
<keyword evidence="3" id="KW-1185">Reference proteome</keyword>
<evidence type="ECO:0000256" key="1">
    <source>
        <dbReference type="SAM" id="MobiDB-lite"/>
    </source>
</evidence>
<feature type="compositionally biased region" description="Low complexity" evidence="1">
    <location>
        <begin position="167"/>
        <end position="194"/>
    </location>
</feature>
<dbReference type="AlphaFoldDB" id="A0A3S5AU25"/>
<feature type="region of interest" description="Disordered" evidence="1">
    <location>
        <begin position="87"/>
        <end position="112"/>
    </location>
</feature>
<dbReference type="EMBL" id="CAAALY010072956">
    <property type="protein sequence ID" value="VEL25312.1"/>
    <property type="molecule type" value="Genomic_DNA"/>
</dbReference>
<sequence length="328" mass="37130">MSQYITEAFFESHFFFISPQQRLVCQEIDENPDILGRSDAKSCLCPGSFRGEVPRVTDWLHQPLNASHSGTCDCRLRRLWWLRTPGRQRHRSASTQSENRQQHSRPAEAVVNRELVSTSRRVLLTFGVFTANLENECRPAVAADSHSATQPLSHSARPWHTPSPRQTSRSNNTSSSNSNSKSSSSRNNNNTNNNGKCTNYLHKQRPTYRRRGREARGGLHQKEQTWLKDLEADTLALPREEQTGRADCCVWWSWSVQPVALEASDWLQHPGSVGLEPSKPAPIIAHCLSLRLTRHHDFQLPAQLSARLAIIRLRLDVVVSTVESLESS</sequence>
<feature type="compositionally biased region" description="Basic residues" evidence="1">
    <location>
        <begin position="202"/>
        <end position="213"/>
    </location>
</feature>
<gene>
    <name evidence="2" type="ORF">PXEA_LOCUS18752</name>
</gene>